<dbReference type="OrthoDB" id="10064318at2759"/>
<dbReference type="PANTHER" id="PTHR47554:SF1">
    <property type="entry name" value="SORTING NEXIN MVP1"/>
    <property type="match status" value="1"/>
</dbReference>
<reference evidence="12 13" key="1">
    <citation type="submission" date="2018-12" db="EMBL/GenBank/DDBJ databases">
        <authorList>
            <person name="Tiukova I."/>
            <person name="Dainat J."/>
        </authorList>
    </citation>
    <scope>NUCLEOTIDE SEQUENCE [LARGE SCALE GENOMIC DNA]</scope>
</reference>
<dbReference type="InterPro" id="IPR036871">
    <property type="entry name" value="PX_dom_sf"/>
</dbReference>
<evidence type="ECO:0000256" key="5">
    <source>
        <dbReference type="ARBA" id="ARBA00022448"/>
    </source>
</evidence>
<dbReference type="GO" id="GO:0005829">
    <property type="term" value="C:cytosol"/>
    <property type="evidence" value="ECO:0007669"/>
    <property type="project" value="GOC"/>
</dbReference>
<evidence type="ECO:0000313" key="12">
    <source>
        <dbReference type="EMBL" id="VEU21204.1"/>
    </source>
</evidence>
<sequence length="577" mass="66777">MYGSSSSLGGNNWNSYNSNDILTGTTDPLAGDALARDHLSTADTLADPLRTADPLGATTFAPEQGKDNAIDSPVDDPDDPEDESHQEEEDSYRALQSSEWADDVVAKFNPLSYRNSDDKTLVNVKEIPEKEGLVFKHINYLVAHNLKFPSEYYLAADNNNGKQQTTSKNRGETKVIRRYSDFAWLVEVLWKKYPFRLIPELPPKKFALASANDPIFLQKRRRGLQRFLYQLVKHPVLSKENLVVMFLTVPNDFSNWKKFANVELSDEFEGIRVQIPKRFRINMDHVLRGLRDNESEETVRNASPPIRNDTVINDITQIWSESPVDHKSLEFVENFDTLNNNLTRLADLWSKFTLLADRIERRELAVAADHQRASAFLEHFMKVDTEVFGLDNIVENKTRRMDEEAQNLNIINTILGQALKFFQNSKQLKDEEMGNVSNEVMENFKKFQDYMTSLHFLMQRVTNYKNESERQIHLLLNKVTRTNERLSQIKGKSDIKGSEVDRLVTIATQTFDQLNTLISRVILVKSTFINEYALYQKTKYIISEVFQDWFRERMKYGDLQLESLQRLVNDLQDLPLR</sequence>
<feature type="compositionally biased region" description="Low complexity" evidence="10">
    <location>
        <begin position="1"/>
        <end position="19"/>
    </location>
</feature>
<evidence type="ECO:0000256" key="7">
    <source>
        <dbReference type="ARBA" id="ARBA00022927"/>
    </source>
</evidence>
<evidence type="ECO:0000256" key="9">
    <source>
        <dbReference type="ARBA" id="ARBA00072009"/>
    </source>
</evidence>
<keyword evidence="7" id="KW-0653">Protein transport</keyword>
<evidence type="ECO:0000256" key="4">
    <source>
        <dbReference type="ARBA" id="ARBA00014268"/>
    </source>
</evidence>
<dbReference type="FunCoup" id="A0A448YJT3">
    <property type="interactions" value="156"/>
</dbReference>
<dbReference type="InterPro" id="IPR001683">
    <property type="entry name" value="PX_dom"/>
</dbReference>
<dbReference type="SMART" id="SM00312">
    <property type="entry name" value="PX"/>
    <property type="match status" value="1"/>
</dbReference>
<dbReference type="InterPro" id="IPR028662">
    <property type="entry name" value="SNX8/Mvp1"/>
</dbReference>
<dbReference type="GO" id="GO:0006623">
    <property type="term" value="P:protein targeting to vacuole"/>
    <property type="evidence" value="ECO:0007669"/>
    <property type="project" value="TreeGrafter"/>
</dbReference>
<dbReference type="Pfam" id="PF19566">
    <property type="entry name" value="Snx8_BAR_dom"/>
    <property type="match status" value="1"/>
</dbReference>
<dbReference type="AlphaFoldDB" id="A0A448YJT3"/>
<dbReference type="GO" id="GO:0032266">
    <property type="term" value="F:phosphatidylinositol-3-phosphate binding"/>
    <property type="evidence" value="ECO:0007669"/>
    <property type="project" value="TreeGrafter"/>
</dbReference>
<evidence type="ECO:0000256" key="3">
    <source>
        <dbReference type="ARBA" id="ARBA00010883"/>
    </source>
</evidence>
<dbReference type="FunFam" id="3.30.1520.10:FF:000042">
    <property type="entry name" value="Sorting nexin mvp1"/>
    <property type="match status" value="1"/>
</dbReference>
<feature type="compositionally biased region" description="Acidic residues" evidence="10">
    <location>
        <begin position="73"/>
        <end position="90"/>
    </location>
</feature>
<dbReference type="Gene3D" id="3.30.1520.10">
    <property type="entry name" value="Phox-like domain"/>
    <property type="match status" value="1"/>
</dbReference>
<dbReference type="PROSITE" id="PS50195">
    <property type="entry name" value="PX"/>
    <property type="match status" value="1"/>
</dbReference>
<organism evidence="12 13">
    <name type="scientific">Brettanomyces naardenensis</name>
    <name type="common">Yeast</name>
    <dbReference type="NCBI Taxonomy" id="13370"/>
    <lineage>
        <taxon>Eukaryota</taxon>
        <taxon>Fungi</taxon>
        <taxon>Dikarya</taxon>
        <taxon>Ascomycota</taxon>
        <taxon>Saccharomycotina</taxon>
        <taxon>Pichiomycetes</taxon>
        <taxon>Pichiales</taxon>
        <taxon>Pichiaceae</taxon>
        <taxon>Brettanomyces</taxon>
    </lineage>
</organism>
<feature type="region of interest" description="Disordered" evidence="10">
    <location>
        <begin position="1"/>
        <end position="31"/>
    </location>
</feature>
<proteinExistence type="inferred from homology"/>
<dbReference type="GO" id="GO:0005768">
    <property type="term" value="C:endosome"/>
    <property type="evidence" value="ECO:0007669"/>
    <property type="project" value="TreeGrafter"/>
</dbReference>
<dbReference type="Pfam" id="PF00787">
    <property type="entry name" value="PX"/>
    <property type="match status" value="1"/>
</dbReference>
<evidence type="ECO:0000256" key="10">
    <source>
        <dbReference type="SAM" id="MobiDB-lite"/>
    </source>
</evidence>
<evidence type="ECO:0000256" key="6">
    <source>
        <dbReference type="ARBA" id="ARBA00022490"/>
    </source>
</evidence>
<accession>A0A448YJT3</accession>
<name>A0A448YJT3_BRENA</name>
<feature type="domain" description="PX" evidence="11">
    <location>
        <begin position="118"/>
        <end position="253"/>
    </location>
</feature>
<dbReference type="Proteomes" id="UP000290900">
    <property type="component" value="Unassembled WGS sequence"/>
</dbReference>
<evidence type="ECO:0000256" key="1">
    <source>
        <dbReference type="ARBA" id="ARBA00004287"/>
    </source>
</evidence>
<evidence type="ECO:0000256" key="2">
    <source>
        <dbReference type="ARBA" id="ARBA00004496"/>
    </source>
</evidence>
<protein>
    <recommendedName>
        <fullName evidence="4">Sorting nexin MVP1</fullName>
    </recommendedName>
    <alternativeName>
        <fullName evidence="9">Sorting nexin mvp1</fullName>
    </alternativeName>
</protein>
<keyword evidence="6" id="KW-0963">Cytoplasm</keyword>
<dbReference type="PANTHER" id="PTHR47554">
    <property type="entry name" value="SORTING NEXIN MVP1"/>
    <property type="match status" value="1"/>
</dbReference>
<evidence type="ECO:0000313" key="13">
    <source>
        <dbReference type="Proteomes" id="UP000290900"/>
    </source>
</evidence>
<dbReference type="GO" id="GO:0042147">
    <property type="term" value="P:retrograde transport, endosome to Golgi"/>
    <property type="evidence" value="ECO:0007669"/>
    <property type="project" value="InterPro"/>
</dbReference>
<dbReference type="InParanoid" id="A0A448YJT3"/>
<keyword evidence="8" id="KW-0472">Membrane</keyword>
<feature type="region of interest" description="Disordered" evidence="10">
    <location>
        <begin position="45"/>
        <end position="96"/>
    </location>
</feature>
<gene>
    <name evidence="12" type="ORF">BRENAR_LOCUS1939</name>
</gene>
<keyword evidence="13" id="KW-1185">Reference proteome</keyword>
<comment type="similarity">
    <text evidence="3">Belongs to the sorting nexin family.</text>
</comment>
<evidence type="ECO:0000259" key="11">
    <source>
        <dbReference type="PROSITE" id="PS50195"/>
    </source>
</evidence>
<evidence type="ECO:0000256" key="8">
    <source>
        <dbReference type="ARBA" id="ARBA00023136"/>
    </source>
</evidence>
<dbReference type="SUPFAM" id="SSF64268">
    <property type="entry name" value="PX domain"/>
    <property type="match status" value="1"/>
</dbReference>
<dbReference type="GO" id="GO:0016020">
    <property type="term" value="C:membrane"/>
    <property type="evidence" value="ECO:0007669"/>
    <property type="project" value="UniProtKB-SubCell"/>
</dbReference>
<dbReference type="STRING" id="13370.A0A448YJT3"/>
<keyword evidence="5" id="KW-0813">Transport</keyword>
<dbReference type="EMBL" id="CAACVR010000011">
    <property type="protein sequence ID" value="VEU21204.1"/>
    <property type="molecule type" value="Genomic_DNA"/>
</dbReference>
<dbReference type="InterPro" id="IPR045734">
    <property type="entry name" value="Snx8_BAR_dom"/>
</dbReference>
<comment type="subcellular location">
    <subcellularLocation>
        <location evidence="2">Cytoplasm</location>
    </subcellularLocation>
    <subcellularLocation>
        <location evidence="1">Membrane</location>
        <topology evidence="1">Peripheral membrane protein</topology>
        <orientation evidence="1">Cytoplasmic side</orientation>
    </subcellularLocation>
</comment>